<evidence type="ECO:0000313" key="2">
    <source>
        <dbReference type="Proteomes" id="UP000074108"/>
    </source>
</evidence>
<dbReference type="PATRIC" id="fig|1150625.3.peg.1794"/>
<dbReference type="STRING" id="1150625.Q75_08475"/>
<dbReference type="AlphaFoldDB" id="A0A147K8R7"/>
<protein>
    <recommendedName>
        <fullName evidence="3">Hydrolase</fullName>
    </recommendedName>
</protein>
<dbReference type="Proteomes" id="UP000074108">
    <property type="component" value="Unassembled WGS sequence"/>
</dbReference>
<gene>
    <name evidence="1" type="ORF">Q75_08475</name>
</gene>
<dbReference type="RefSeq" id="WP_059282917.1">
    <property type="nucleotide sequence ID" value="NZ_LDYG01000028.1"/>
</dbReference>
<evidence type="ECO:0008006" key="3">
    <source>
        <dbReference type="Google" id="ProtNLM"/>
    </source>
</evidence>
<evidence type="ECO:0000313" key="1">
    <source>
        <dbReference type="EMBL" id="KUP06548.1"/>
    </source>
</evidence>
<sequence length="279" mass="31834">MRIKIVLLFSIVYFLITNQAIGSALPEKSEIDMNVDSNEFAVTFFPIGTLESGIIQLENNQTILINGVTVEKEKELNKYLSQYGITSIQTLLITKPLDLKESALVNVCETYDIESILISQKNYSYVKDLLSSLSVEYLDMNMSLSLANGISIKNLYENDKGMNFLIGSREHQLLWLTSLNKVGEKVHLTQPLSGVDVVKFPRDRQSHITNQFFTHLDPQTAVLIQNNDKKLDEELLENIHEYWVDVYYTGQHGLISIKFAESQYEVLTFPVKSQTQKKD</sequence>
<dbReference type="EMBL" id="LDYG01000028">
    <property type="protein sequence ID" value="KUP06548.1"/>
    <property type="molecule type" value="Genomic_DNA"/>
</dbReference>
<dbReference type="OrthoDB" id="2696637at2"/>
<organism evidence="1 2">
    <name type="scientific">Bacillus coahuilensis p1.1.43</name>
    <dbReference type="NCBI Taxonomy" id="1150625"/>
    <lineage>
        <taxon>Bacteria</taxon>
        <taxon>Bacillati</taxon>
        <taxon>Bacillota</taxon>
        <taxon>Bacilli</taxon>
        <taxon>Bacillales</taxon>
        <taxon>Bacillaceae</taxon>
        <taxon>Bacillus</taxon>
    </lineage>
</organism>
<comment type="caution">
    <text evidence="1">The sequence shown here is derived from an EMBL/GenBank/DDBJ whole genome shotgun (WGS) entry which is preliminary data.</text>
</comment>
<proteinExistence type="predicted"/>
<accession>A0A147K8R7</accession>
<name>A0A147K8R7_9BACI</name>
<dbReference type="Gene3D" id="3.60.15.10">
    <property type="entry name" value="Ribonuclease Z/Hydroxyacylglutathione hydrolase-like"/>
    <property type="match status" value="1"/>
</dbReference>
<dbReference type="InterPro" id="IPR036866">
    <property type="entry name" value="RibonucZ/Hydroxyglut_hydro"/>
</dbReference>
<reference evidence="1 2" key="1">
    <citation type="journal article" date="2016" name="Front. Microbiol.">
        <title>Microevolution Analysis of Bacillus coahuilensis Unveils Differences in Phosphorus Acquisition Strategies and Their Regulation.</title>
        <authorList>
            <person name="Gomez-Lunar Z."/>
            <person name="Hernandez-Gonzalez I."/>
            <person name="Rodriguez-Torres M.D."/>
            <person name="Souza V."/>
            <person name="Olmedo-Alvarez G."/>
        </authorList>
    </citation>
    <scope>NUCLEOTIDE SEQUENCE [LARGE SCALE GENOMIC DNA]</scope>
    <source>
        <strain evidence="2">p1.1.43</strain>
    </source>
</reference>
<keyword evidence="2" id="KW-1185">Reference proteome</keyword>